<dbReference type="OrthoDB" id="10072016at2759"/>
<protein>
    <recommendedName>
        <fullName evidence="1">DDE-1 domain-containing protein</fullName>
    </recommendedName>
</protein>
<proteinExistence type="predicted"/>
<gene>
    <name evidence="2" type="ORF">MCOR_39578</name>
</gene>
<dbReference type="AlphaFoldDB" id="A0A6J8DB80"/>
<dbReference type="Proteomes" id="UP000507470">
    <property type="component" value="Unassembled WGS sequence"/>
</dbReference>
<organism evidence="2 3">
    <name type="scientific">Mytilus coruscus</name>
    <name type="common">Sea mussel</name>
    <dbReference type="NCBI Taxonomy" id="42192"/>
    <lineage>
        <taxon>Eukaryota</taxon>
        <taxon>Metazoa</taxon>
        <taxon>Spiralia</taxon>
        <taxon>Lophotrochozoa</taxon>
        <taxon>Mollusca</taxon>
        <taxon>Bivalvia</taxon>
        <taxon>Autobranchia</taxon>
        <taxon>Pteriomorphia</taxon>
        <taxon>Mytilida</taxon>
        <taxon>Mytiloidea</taxon>
        <taxon>Mytilidae</taxon>
        <taxon>Mytilinae</taxon>
        <taxon>Mytilus</taxon>
    </lineage>
</organism>
<dbReference type="Pfam" id="PF03184">
    <property type="entry name" value="DDE_1"/>
    <property type="match status" value="1"/>
</dbReference>
<accession>A0A6J8DB80</accession>
<feature type="domain" description="DDE-1" evidence="1">
    <location>
        <begin position="172"/>
        <end position="278"/>
    </location>
</feature>
<keyword evidence="3" id="KW-1185">Reference proteome</keyword>
<sequence>MAKAYKAVIDDKLPVHSAAKSYGVPYETLGYMVVENLVPVCSNLANMPMFTSEEEKIFMTRLMEMDELGYVHSRQEMANIATDYAIVLAKKTKDSPPLSLTWFQKVLRRWPEFNAVSQKTFTVARTKTAFKEIIIKYFGELKKTLLKFDLLNKPHLIYNVDEKGVTIWGKDETVTILGCGNAAGSALPPFFIFPGQRMNDQLLEGSSPGTSGTVSKDGWSNSEIFMDFLRNHFKKFVPGEGHLLLLLNGDKSHIPIGTFEWARSHNILLQLIPALTIHFFYRWTTKQCALSLNDVCFLACKAYGSALSANNLLSGFRHTEIYPFTKDFINDMPLILSKACNSDTAKNESQLENLIDLQLVNRANAKEGFTDIHEAS</sequence>
<evidence type="ECO:0000313" key="3">
    <source>
        <dbReference type="Proteomes" id="UP000507470"/>
    </source>
</evidence>
<reference evidence="2 3" key="1">
    <citation type="submission" date="2020-06" db="EMBL/GenBank/DDBJ databases">
        <authorList>
            <person name="Li R."/>
            <person name="Bekaert M."/>
        </authorList>
    </citation>
    <scope>NUCLEOTIDE SEQUENCE [LARGE SCALE GENOMIC DNA]</scope>
    <source>
        <strain evidence="3">wild</strain>
    </source>
</reference>
<dbReference type="GO" id="GO:0003676">
    <property type="term" value="F:nucleic acid binding"/>
    <property type="evidence" value="ECO:0007669"/>
    <property type="project" value="InterPro"/>
</dbReference>
<name>A0A6J8DB80_MYTCO</name>
<evidence type="ECO:0000259" key="1">
    <source>
        <dbReference type="Pfam" id="PF03184"/>
    </source>
</evidence>
<dbReference type="EMBL" id="CACVKT020007144">
    <property type="protein sequence ID" value="CAC5405943.1"/>
    <property type="molecule type" value="Genomic_DNA"/>
</dbReference>
<evidence type="ECO:0000313" key="2">
    <source>
        <dbReference type="EMBL" id="CAC5405943.1"/>
    </source>
</evidence>
<dbReference type="InterPro" id="IPR004875">
    <property type="entry name" value="DDE_SF_endonuclease_dom"/>
</dbReference>